<evidence type="ECO:0000256" key="4">
    <source>
        <dbReference type="ARBA" id="ARBA00022679"/>
    </source>
</evidence>
<keyword evidence="5" id="KW-0547">Nucleotide-binding</keyword>
<accession>A0A6A2ZB64</accession>
<keyword evidence="4" id="KW-0808">Transferase</keyword>
<dbReference type="GO" id="GO:0005524">
    <property type="term" value="F:ATP binding"/>
    <property type="evidence" value="ECO:0007669"/>
    <property type="project" value="UniProtKB-KW"/>
</dbReference>
<comment type="caution">
    <text evidence="12">The sequence shown here is derived from an EMBL/GenBank/DDBJ whole genome shotgun (WGS) entry which is preliminary data.</text>
</comment>
<dbReference type="PROSITE" id="PS00108">
    <property type="entry name" value="PROTEIN_KINASE_ST"/>
    <property type="match status" value="1"/>
</dbReference>
<evidence type="ECO:0000256" key="1">
    <source>
        <dbReference type="ARBA" id="ARBA00009903"/>
    </source>
</evidence>
<feature type="compositionally biased region" description="Polar residues" evidence="10">
    <location>
        <begin position="141"/>
        <end position="155"/>
    </location>
</feature>
<keyword evidence="13" id="KW-1185">Reference proteome</keyword>
<dbReference type="Gene3D" id="3.30.200.20">
    <property type="entry name" value="Phosphorylase Kinase, domain 1"/>
    <property type="match status" value="1"/>
</dbReference>
<name>A0A6A2ZB64_HIBSY</name>
<evidence type="ECO:0000256" key="3">
    <source>
        <dbReference type="ARBA" id="ARBA00022527"/>
    </source>
</evidence>
<feature type="region of interest" description="Disordered" evidence="10">
    <location>
        <begin position="15"/>
        <end position="36"/>
    </location>
</feature>
<feature type="domain" description="Protein kinase" evidence="11">
    <location>
        <begin position="126"/>
        <end position="367"/>
    </location>
</feature>
<evidence type="ECO:0000256" key="5">
    <source>
        <dbReference type="ARBA" id="ARBA00022741"/>
    </source>
</evidence>
<dbReference type="EMBL" id="VEPZ02001181">
    <property type="protein sequence ID" value="KAE8688720.1"/>
    <property type="molecule type" value="Genomic_DNA"/>
</dbReference>
<dbReference type="PROSITE" id="PS50011">
    <property type="entry name" value="PROTEIN_KINASE_DOM"/>
    <property type="match status" value="1"/>
</dbReference>
<feature type="compositionally biased region" description="Polar residues" evidence="10">
    <location>
        <begin position="50"/>
        <end position="62"/>
    </location>
</feature>
<sequence length="367" mass="40638">MKSISENPRLIKPVLRNKSFTRKKAKQESTTIASSSNSCNGCFGNDLNPNTSYSDSQIQKPSGNERKENMKVSQVCSSTCCCGTEVNSSMVGTSFKSILSSNYSYKPKALLFEADDRSRSRKKGEFSQSSKGSIGEYSSSTITSDENNMIGSSRIGSRPRMSKDLRWEAISSVWKQHGSLSLNHFKLLKKLGCGDIGTVYLAELTNTNCLFALKNNFLAWLWSIVPVEICTRYDRSSLAGVSLNKQFYGAEVPLALEYLHMFGVVYRDLKPENILVREDGHIMLTDFDLSLRCDANPVLLKSASPIAEPAEKMSSTCSESSCSEPFFLNPSFQVPCFTPRLLSLASKSRRIKSDLATLISPMPQGHI</sequence>
<dbReference type="SUPFAM" id="SSF56112">
    <property type="entry name" value="Protein kinase-like (PK-like)"/>
    <property type="match status" value="1"/>
</dbReference>
<evidence type="ECO:0000259" key="11">
    <source>
        <dbReference type="PROSITE" id="PS50011"/>
    </source>
</evidence>
<evidence type="ECO:0000256" key="8">
    <source>
        <dbReference type="ARBA" id="ARBA00047899"/>
    </source>
</evidence>
<evidence type="ECO:0000313" key="12">
    <source>
        <dbReference type="EMBL" id="KAE8688720.1"/>
    </source>
</evidence>
<dbReference type="SMART" id="SM00220">
    <property type="entry name" value="S_TKc"/>
    <property type="match status" value="1"/>
</dbReference>
<evidence type="ECO:0000256" key="2">
    <source>
        <dbReference type="ARBA" id="ARBA00012513"/>
    </source>
</evidence>
<evidence type="ECO:0000256" key="7">
    <source>
        <dbReference type="ARBA" id="ARBA00022840"/>
    </source>
</evidence>
<keyword evidence="7" id="KW-0067">ATP-binding</keyword>
<dbReference type="Proteomes" id="UP000436088">
    <property type="component" value="Unassembled WGS sequence"/>
</dbReference>
<evidence type="ECO:0000256" key="10">
    <source>
        <dbReference type="SAM" id="MobiDB-lite"/>
    </source>
</evidence>
<dbReference type="InterPro" id="IPR000719">
    <property type="entry name" value="Prot_kinase_dom"/>
</dbReference>
<dbReference type="Pfam" id="PF00069">
    <property type="entry name" value="Pkinase"/>
    <property type="match status" value="1"/>
</dbReference>
<comment type="similarity">
    <text evidence="1">Belongs to the protein kinase superfamily. AGC Ser/Thr protein kinase family.</text>
</comment>
<organism evidence="12 13">
    <name type="scientific">Hibiscus syriacus</name>
    <name type="common">Rose of Sharon</name>
    <dbReference type="NCBI Taxonomy" id="106335"/>
    <lineage>
        <taxon>Eukaryota</taxon>
        <taxon>Viridiplantae</taxon>
        <taxon>Streptophyta</taxon>
        <taxon>Embryophyta</taxon>
        <taxon>Tracheophyta</taxon>
        <taxon>Spermatophyta</taxon>
        <taxon>Magnoliopsida</taxon>
        <taxon>eudicotyledons</taxon>
        <taxon>Gunneridae</taxon>
        <taxon>Pentapetalae</taxon>
        <taxon>rosids</taxon>
        <taxon>malvids</taxon>
        <taxon>Malvales</taxon>
        <taxon>Malvaceae</taxon>
        <taxon>Malvoideae</taxon>
        <taxon>Hibiscus</taxon>
    </lineage>
</organism>
<keyword evidence="3" id="KW-0723">Serine/threonine-protein kinase</keyword>
<evidence type="ECO:0000256" key="6">
    <source>
        <dbReference type="ARBA" id="ARBA00022777"/>
    </source>
</evidence>
<comment type="catalytic activity">
    <reaction evidence="8">
        <text>L-threonyl-[protein] + ATP = O-phospho-L-threonyl-[protein] + ADP + H(+)</text>
        <dbReference type="Rhea" id="RHEA:46608"/>
        <dbReference type="Rhea" id="RHEA-COMP:11060"/>
        <dbReference type="Rhea" id="RHEA-COMP:11605"/>
        <dbReference type="ChEBI" id="CHEBI:15378"/>
        <dbReference type="ChEBI" id="CHEBI:30013"/>
        <dbReference type="ChEBI" id="CHEBI:30616"/>
        <dbReference type="ChEBI" id="CHEBI:61977"/>
        <dbReference type="ChEBI" id="CHEBI:456216"/>
        <dbReference type="EC" id="2.7.11.1"/>
    </reaction>
</comment>
<dbReference type="Gene3D" id="1.10.510.10">
    <property type="entry name" value="Transferase(Phosphotransferase) domain 1"/>
    <property type="match status" value="1"/>
</dbReference>
<gene>
    <name evidence="12" type="ORF">F3Y22_tig00110956pilonHSYRG00068</name>
</gene>
<reference evidence="12" key="1">
    <citation type="submission" date="2019-09" db="EMBL/GenBank/DDBJ databases">
        <title>Draft genome information of white flower Hibiscus syriacus.</title>
        <authorList>
            <person name="Kim Y.-M."/>
        </authorList>
    </citation>
    <scope>NUCLEOTIDE SEQUENCE [LARGE SCALE GENOMIC DNA]</scope>
    <source>
        <strain evidence="12">YM2019G1</strain>
    </source>
</reference>
<dbReference type="EC" id="2.7.11.1" evidence="2"/>
<keyword evidence="6" id="KW-0418">Kinase</keyword>
<dbReference type="PANTHER" id="PTHR45637">
    <property type="entry name" value="FLIPPASE KINASE 1-RELATED"/>
    <property type="match status" value="1"/>
</dbReference>
<proteinExistence type="inferred from homology"/>
<feature type="region of interest" description="Disordered" evidence="10">
    <location>
        <begin position="50"/>
        <end position="69"/>
    </location>
</feature>
<dbReference type="FunFam" id="1.10.510.10:FF:000294">
    <property type="entry name" value="Serine/threonine-protein kinase OXI1"/>
    <property type="match status" value="1"/>
</dbReference>
<comment type="catalytic activity">
    <reaction evidence="9">
        <text>L-seryl-[protein] + ATP = O-phospho-L-seryl-[protein] + ADP + H(+)</text>
        <dbReference type="Rhea" id="RHEA:17989"/>
        <dbReference type="Rhea" id="RHEA-COMP:9863"/>
        <dbReference type="Rhea" id="RHEA-COMP:11604"/>
        <dbReference type="ChEBI" id="CHEBI:15378"/>
        <dbReference type="ChEBI" id="CHEBI:29999"/>
        <dbReference type="ChEBI" id="CHEBI:30616"/>
        <dbReference type="ChEBI" id="CHEBI:83421"/>
        <dbReference type="ChEBI" id="CHEBI:456216"/>
        <dbReference type="EC" id="2.7.11.1"/>
    </reaction>
</comment>
<dbReference type="GO" id="GO:0004674">
    <property type="term" value="F:protein serine/threonine kinase activity"/>
    <property type="evidence" value="ECO:0007669"/>
    <property type="project" value="UniProtKB-KW"/>
</dbReference>
<dbReference type="InterPro" id="IPR011009">
    <property type="entry name" value="Kinase-like_dom_sf"/>
</dbReference>
<feature type="compositionally biased region" description="Low complexity" evidence="10">
    <location>
        <begin position="127"/>
        <end position="140"/>
    </location>
</feature>
<evidence type="ECO:0000313" key="13">
    <source>
        <dbReference type="Proteomes" id="UP000436088"/>
    </source>
</evidence>
<dbReference type="InterPro" id="IPR008271">
    <property type="entry name" value="Ser/Thr_kinase_AS"/>
</dbReference>
<feature type="region of interest" description="Disordered" evidence="10">
    <location>
        <begin position="121"/>
        <end position="158"/>
    </location>
</feature>
<protein>
    <recommendedName>
        <fullName evidence="2">non-specific serine/threonine protein kinase</fullName>
        <ecNumber evidence="2">2.7.11.1</ecNumber>
    </recommendedName>
</protein>
<evidence type="ECO:0000256" key="9">
    <source>
        <dbReference type="ARBA" id="ARBA00048679"/>
    </source>
</evidence>
<dbReference type="AlphaFoldDB" id="A0A6A2ZB64"/>